<dbReference type="InterPro" id="IPR029069">
    <property type="entry name" value="HotDog_dom_sf"/>
</dbReference>
<dbReference type="GO" id="GO:0047617">
    <property type="term" value="F:fatty acyl-CoA hydrolase activity"/>
    <property type="evidence" value="ECO:0007669"/>
    <property type="project" value="TreeGrafter"/>
</dbReference>
<sequence length="149" mass="17638">MKETYIEDLKQWEKEFKFYTEEIVRFGDVDMYGHLNNVVPFSYFEHARIEYFKWLNVKSNWGSPDEKYIPVAADLQCDYLKQVYYGEKLRIYVKTARVGNSSIDIHYMVKNEKDEIVLTGRGALVQINKETGRPASWTEEQKTILFGKS</sequence>
<gene>
    <name evidence="1" type="ORF">DKZ56_11625</name>
</gene>
<dbReference type="CDD" id="cd00586">
    <property type="entry name" value="4HBT"/>
    <property type="match status" value="1"/>
</dbReference>
<dbReference type="AlphaFoldDB" id="A0A4P6UVW3"/>
<evidence type="ECO:0000313" key="1">
    <source>
        <dbReference type="EMBL" id="QBK26451.1"/>
    </source>
</evidence>
<protein>
    <submittedName>
        <fullName evidence="1">Acyl-CoA thioesterase</fullName>
    </submittedName>
</protein>
<dbReference type="PANTHER" id="PTHR31793">
    <property type="entry name" value="4-HYDROXYBENZOYL-COA THIOESTERASE FAMILY MEMBER"/>
    <property type="match status" value="1"/>
</dbReference>
<reference evidence="1 2" key="1">
    <citation type="submission" date="2019-02" db="EMBL/GenBank/DDBJ databases">
        <title>Ureibacillus thermophilus.</title>
        <authorList>
            <person name="Sunny J.S."/>
            <person name="Natarajan A."/>
            <person name="Saleena L.M."/>
        </authorList>
    </citation>
    <scope>NUCLEOTIDE SEQUENCE [LARGE SCALE GENOMIC DNA]</scope>
    <source>
        <strain evidence="1 2">LM102</strain>
    </source>
</reference>
<name>A0A4P6UVW3_9BACL</name>
<dbReference type="Proteomes" id="UP000291151">
    <property type="component" value="Chromosome"/>
</dbReference>
<dbReference type="InterPro" id="IPR050563">
    <property type="entry name" value="4-hydroxybenzoyl-CoA_TE"/>
</dbReference>
<organism evidence="1 2">
    <name type="scientific">Ureibacillus thermophilus</name>
    <dbReference type="NCBI Taxonomy" id="367743"/>
    <lineage>
        <taxon>Bacteria</taxon>
        <taxon>Bacillati</taxon>
        <taxon>Bacillota</taxon>
        <taxon>Bacilli</taxon>
        <taxon>Bacillales</taxon>
        <taxon>Caryophanaceae</taxon>
        <taxon>Ureibacillus</taxon>
    </lineage>
</organism>
<dbReference type="SUPFAM" id="SSF54637">
    <property type="entry name" value="Thioesterase/thiol ester dehydrase-isomerase"/>
    <property type="match status" value="1"/>
</dbReference>
<dbReference type="RefSeq" id="WP_208650142.1">
    <property type="nucleotide sequence ID" value="NZ_CP036528.1"/>
</dbReference>
<dbReference type="EMBL" id="CP036528">
    <property type="protein sequence ID" value="QBK26451.1"/>
    <property type="molecule type" value="Genomic_DNA"/>
</dbReference>
<dbReference type="PANTHER" id="PTHR31793:SF24">
    <property type="entry name" value="LONG-CHAIN ACYL-COA THIOESTERASE FADM"/>
    <property type="match status" value="1"/>
</dbReference>
<proteinExistence type="predicted"/>
<dbReference type="KEGG" id="uth:DKZ56_11625"/>
<dbReference type="Gene3D" id="3.10.129.10">
    <property type="entry name" value="Hotdog Thioesterase"/>
    <property type="match status" value="1"/>
</dbReference>
<keyword evidence="2" id="KW-1185">Reference proteome</keyword>
<accession>A0A4P6UVW3</accession>
<dbReference type="Pfam" id="PF13279">
    <property type="entry name" value="4HBT_2"/>
    <property type="match status" value="1"/>
</dbReference>
<evidence type="ECO:0000313" key="2">
    <source>
        <dbReference type="Proteomes" id="UP000291151"/>
    </source>
</evidence>